<keyword evidence="2" id="KW-0812">Transmembrane</keyword>
<dbReference type="PANTHER" id="PTHR24269">
    <property type="entry name" value="KREMEN PROTEIN"/>
    <property type="match status" value="1"/>
</dbReference>
<evidence type="ECO:0000313" key="8">
    <source>
        <dbReference type="EMBL" id="KAK0609405.1"/>
    </source>
</evidence>
<comment type="caution">
    <text evidence="8">The sequence shown here is derived from an EMBL/GenBank/DDBJ whole genome shotgun (WGS) entry which is preliminary data.</text>
</comment>
<evidence type="ECO:0000256" key="1">
    <source>
        <dbReference type="ARBA" id="ARBA00004167"/>
    </source>
</evidence>
<gene>
    <name evidence="8" type="ORF">B0T14DRAFT_387181</name>
</gene>
<dbReference type="EMBL" id="JAULSU010000008">
    <property type="protein sequence ID" value="KAK0609405.1"/>
    <property type="molecule type" value="Genomic_DNA"/>
</dbReference>
<keyword evidence="3" id="KW-0732">Signal</keyword>
<evidence type="ECO:0000256" key="5">
    <source>
        <dbReference type="ARBA" id="ARBA00023136"/>
    </source>
</evidence>
<feature type="non-terminal residue" evidence="8">
    <location>
        <position position="60"/>
    </location>
</feature>
<name>A0AA39U281_9PEZI</name>
<protein>
    <recommendedName>
        <fullName evidence="7">WSC domain-containing protein</fullName>
    </recommendedName>
</protein>
<evidence type="ECO:0000256" key="6">
    <source>
        <dbReference type="ARBA" id="ARBA00023180"/>
    </source>
</evidence>
<proteinExistence type="predicted"/>
<sequence>CAVLCEGWRYFGVENGNECFCGNELDHTTLTAEDECSTPCTGDSDEVCGGHWHIGVWEDT</sequence>
<evidence type="ECO:0000313" key="9">
    <source>
        <dbReference type="Proteomes" id="UP001175000"/>
    </source>
</evidence>
<comment type="subcellular location">
    <subcellularLocation>
        <location evidence="1">Membrane</location>
        <topology evidence="1">Single-pass membrane protein</topology>
    </subcellularLocation>
</comment>
<evidence type="ECO:0000256" key="3">
    <source>
        <dbReference type="ARBA" id="ARBA00022729"/>
    </source>
</evidence>
<evidence type="ECO:0000256" key="2">
    <source>
        <dbReference type="ARBA" id="ARBA00022692"/>
    </source>
</evidence>
<feature type="non-terminal residue" evidence="8">
    <location>
        <position position="1"/>
    </location>
</feature>
<feature type="domain" description="WSC" evidence="7">
    <location>
        <begin position="1"/>
        <end position="60"/>
    </location>
</feature>
<organism evidence="8 9">
    <name type="scientific">Immersiella caudata</name>
    <dbReference type="NCBI Taxonomy" id="314043"/>
    <lineage>
        <taxon>Eukaryota</taxon>
        <taxon>Fungi</taxon>
        <taxon>Dikarya</taxon>
        <taxon>Ascomycota</taxon>
        <taxon>Pezizomycotina</taxon>
        <taxon>Sordariomycetes</taxon>
        <taxon>Sordariomycetidae</taxon>
        <taxon>Sordariales</taxon>
        <taxon>Lasiosphaeriaceae</taxon>
        <taxon>Immersiella</taxon>
    </lineage>
</organism>
<keyword evidence="4" id="KW-1133">Transmembrane helix</keyword>
<keyword evidence="5" id="KW-0472">Membrane</keyword>
<keyword evidence="6" id="KW-0325">Glycoprotein</keyword>
<dbReference type="PROSITE" id="PS51212">
    <property type="entry name" value="WSC"/>
    <property type="match status" value="1"/>
</dbReference>
<dbReference type="AlphaFoldDB" id="A0AA39U281"/>
<reference evidence="8" key="1">
    <citation type="submission" date="2023-06" db="EMBL/GenBank/DDBJ databases">
        <title>Genome-scale phylogeny and comparative genomics of the fungal order Sordariales.</title>
        <authorList>
            <consortium name="Lawrence Berkeley National Laboratory"/>
            <person name="Hensen N."/>
            <person name="Bonometti L."/>
            <person name="Westerberg I."/>
            <person name="Brannstrom I.O."/>
            <person name="Guillou S."/>
            <person name="Cros-Aarteil S."/>
            <person name="Calhoun S."/>
            <person name="Haridas S."/>
            <person name="Kuo A."/>
            <person name="Mondo S."/>
            <person name="Pangilinan J."/>
            <person name="Riley R."/>
            <person name="Labutti K."/>
            <person name="Andreopoulos B."/>
            <person name="Lipzen A."/>
            <person name="Chen C."/>
            <person name="Yanf M."/>
            <person name="Daum C."/>
            <person name="Ng V."/>
            <person name="Clum A."/>
            <person name="Steindorff A."/>
            <person name="Ohm R."/>
            <person name="Martin F."/>
            <person name="Silar P."/>
            <person name="Natvig D."/>
            <person name="Lalanne C."/>
            <person name="Gautier V."/>
            <person name="Ament-Velasquez S.L."/>
            <person name="Kruys A."/>
            <person name="Hutchinson M.I."/>
            <person name="Powell A.J."/>
            <person name="Barry K."/>
            <person name="Miller A.N."/>
            <person name="Grigoriev I.V."/>
            <person name="Debuchy R."/>
            <person name="Gladieux P."/>
            <person name="Thoren M.H."/>
            <person name="Johannesson H."/>
        </authorList>
    </citation>
    <scope>NUCLEOTIDE SEQUENCE</scope>
    <source>
        <strain evidence="8">CBS 606.72</strain>
    </source>
</reference>
<dbReference type="InterPro" id="IPR051836">
    <property type="entry name" value="Kremen_rcpt"/>
</dbReference>
<dbReference type="GO" id="GO:0005886">
    <property type="term" value="C:plasma membrane"/>
    <property type="evidence" value="ECO:0007669"/>
    <property type="project" value="TreeGrafter"/>
</dbReference>
<dbReference type="Proteomes" id="UP001175000">
    <property type="component" value="Unassembled WGS sequence"/>
</dbReference>
<evidence type="ECO:0000256" key="4">
    <source>
        <dbReference type="ARBA" id="ARBA00022989"/>
    </source>
</evidence>
<accession>A0AA39U281</accession>
<dbReference type="InterPro" id="IPR002889">
    <property type="entry name" value="WSC_carb-bd"/>
</dbReference>
<dbReference type="Pfam" id="PF01822">
    <property type="entry name" value="WSC"/>
    <property type="match status" value="1"/>
</dbReference>
<evidence type="ECO:0000259" key="7">
    <source>
        <dbReference type="PROSITE" id="PS51212"/>
    </source>
</evidence>
<keyword evidence="9" id="KW-1185">Reference proteome</keyword>
<dbReference type="PANTHER" id="PTHR24269:SF16">
    <property type="entry name" value="PROTEIN SLG1"/>
    <property type="match status" value="1"/>
</dbReference>